<proteinExistence type="predicted"/>
<feature type="transmembrane region" description="Helical" evidence="5">
    <location>
        <begin position="376"/>
        <end position="394"/>
    </location>
</feature>
<evidence type="ECO:0000256" key="5">
    <source>
        <dbReference type="SAM" id="Phobius"/>
    </source>
</evidence>
<comment type="subcellular location">
    <subcellularLocation>
        <location evidence="1">Membrane</location>
        <topology evidence="1">Multi-pass membrane protein</topology>
    </subcellularLocation>
</comment>
<dbReference type="InterPro" id="IPR005829">
    <property type="entry name" value="Sugar_transporter_CS"/>
</dbReference>
<feature type="transmembrane region" description="Helical" evidence="5">
    <location>
        <begin position="84"/>
        <end position="103"/>
    </location>
</feature>
<dbReference type="eggNOG" id="arCOG00130">
    <property type="taxonomic scope" value="Archaea"/>
</dbReference>
<feature type="transmembrane region" description="Helical" evidence="5">
    <location>
        <begin position="109"/>
        <end position="131"/>
    </location>
</feature>
<dbReference type="InterPro" id="IPR020846">
    <property type="entry name" value="MFS_dom"/>
</dbReference>
<feature type="transmembrane region" description="Helical" evidence="5">
    <location>
        <begin position="21"/>
        <end position="47"/>
    </location>
</feature>
<dbReference type="InterPro" id="IPR011701">
    <property type="entry name" value="MFS"/>
</dbReference>
<evidence type="ECO:0000313" key="8">
    <source>
        <dbReference type="Proteomes" id="UP000000365"/>
    </source>
</evidence>
<dbReference type="Pfam" id="PF07690">
    <property type="entry name" value="MFS_1"/>
    <property type="match status" value="2"/>
</dbReference>
<feature type="transmembrane region" description="Helical" evidence="5">
    <location>
        <begin position="216"/>
        <end position="236"/>
    </location>
</feature>
<evidence type="ECO:0000256" key="3">
    <source>
        <dbReference type="ARBA" id="ARBA00022989"/>
    </source>
</evidence>
<keyword evidence="4 5" id="KW-0472">Membrane</keyword>
<dbReference type="Proteomes" id="UP000000365">
    <property type="component" value="Chromosome"/>
</dbReference>
<dbReference type="RefSeq" id="WP_011833097.1">
    <property type="nucleotide sequence ID" value="NC_008942.1"/>
</dbReference>
<organism evidence="7 8">
    <name type="scientific">Methanocorpusculum labreanum (strain ATCC 43576 / DSM 4855 / Z)</name>
    <dbReference type="NCBI Taxonomy" id="410358"/>
    <lineage>
        <taxon>Archaea</taxon>
        <taxon>Methanobacteriati</taxon>
        <taxon>Methanobacteriota</taxon>
        <taxon>Stenosarchaea group</taxon>
        <taxon>Methanomicrobia</taxon>
        <taxon>Methanomicrobiales</taxon>
        <taxon>Methanocorpusculaceae</taxon>
        <taxon>Methanocorpusculum</taxon>
    </lineage>
</organism>
<dbReference type="PANTHER" id="PTHR43129">
    <property type="entry name" value="FOSMIDOMYCIN RESISTANCE PROTEIN"/>
    <property type="match status" value="1"/>
</dbReference>
<keyword evidence="3 5" id="KW-1133">Transmembrane helix</keyword>
<feature type="transmembrane region" description="Helical" evidence="5">
    <location>
        <begin position="53"/>
        <end position="77"/>
    </location>
</feature>
<feature type="transmembrane region" description="Helical" evidence="5">
    <location>
        <begin position="311"/>
        <end position="329"/>
    </location>
</feature>
<name>A2SRE0_METLZ</name>
<dbReference type="PROSITE" id="PS50850">
    <property type="entry name" value="MFS"/>
    <property type="match status" value="1"/>
</dbReference>
<accession>A2SRE0</accession>
<reference evidence="7 8" key="1">
    <citation type="journal article" date="2009" name="Stand. Genomic Sci.">
        <title>Complete genome sequence of Methanocorpusculum labreanum type strain Z.</title>
        <authorList>
            <person name="Anderson I.J."/>
            <person name="Sieprawska-Lupa M."/>
            <person name="Goltsman E."/>
            <person name="Lapidus A."/>
            <person name="Copeland A."/>
            <person name="Glavina Del Rio T."/>
            <person name="Tice H."/>
            <person name="Dalin E."/>
            <person name="Barry K."/>
            <person name="Pitluck S."/>
            <person name="Hauser L."/>
            <person name="Land M."/>
            <person name="Lucas S."/>
            <person name="Richardson P."/>
            <person name="Whitman W.B."/>
            <person name="Kyrpides N.C."/>
        </authorList>
    </citation>
    <scope>NUCLEOTIDE SEQUENCE [LARGE SCALE GENOMIC DNA]</scope>
    <source>
        <strain evidence="8">ATCC 43576 / DSM 4855 / Z</strain>
    </source>
</reference>
<evidence type="ECO:0000256" key="4">
    <source>
        <dbReference type="ARBA" id="ARBA00023136"/>
    </source>
</evidence>
<evidence type="ECO:0000256" key="1">
    <source>
        <dbReference type="ARBA" id="ARBA00004141"/>
    </source>
</evidence>
<dbReference type="PROSITE" id="PS00216">
    <property type="entry name" value="SUGAR_TRANSPORT_1"/>
    <property type="match status" value="1"/>
</dbReference>
<dbReference type="STRING" id="410358.Mlab_0724"/>
<dbReference type="Gene3D" id="1.20.1250.20">
    <property type="entry name" value="MFS general substrate transporter like domains"/>
    <property type="match status" value="2"/>
</dbReference>
<feature type="transmembrane region" description="Helical" evidence="5">
    <location>
        <begin position="341"/>
        <end position="364"/>
    </location>
</feature>
<dbReference type="GeneID" id="4794484"/>
<feature type="transmembrane region" description="Helical" evidence="5">
    <location>
        <begin position="288"/>
        <end position="305"/>
    </location>
</feature>
<evidence type="ECO:0000259" key="6">
    <source>
        <dbReference type="PROSITE" id="PS50850"/>
    </source>
</evidence>
<sequence length="406" mass="43600">MRDYQYSSSGDSMRHTYNTKITGAISGHFLIDLYTPILPVILPLLIVNLGLSYFLAGLVVTVFNVVSSVTQPFIGLYGDRTGKWVSVPFCVLIGSVGISLSVLANNYLIVLFLVGGAAVGHALFHPSAMALVHKLSPPAKKGLYNSIFTTSGSISYSLGPMIAGFFITFGGLPSVAWMMVPGIVGAAWIYRNDRRTGTVEPIKKEPVEKKQVHGKYWWIPAGLVVTVCALRAWAYVGVITYLPTLLLLWNQGIDTFTVSVIITAMLFTGVFGQVAGGYLSDRFGRKKVLVLGFLCAIPCFCLIFLTTGWTMYAGIMLYAFFASFCYVASVTMTQDLLPGSVGFASGLTLGLSMGIGGVGAALIGWVADVMGSLPDAMFLLIIPTILCPILALFIKYSDKPAAVAEE</sequence>
<dbReference type="InterPro" id="IPR036259">
    <property type="entry name" value="MFS_trans_sf"/>
</dbReference>
<dbReference type="SUPFAM" id="SSF103473">
    <property type="entry name" value="MFS general substrate transporter"/>
    <property type="match status" value="1"/>
</dbReference>
<dbReference type="CDD" id="cd17478">
    <property type="entry name" value="MFS_FsR"/>
    <property type="match status" value="1"/>
</dbReference>
<evidence type="ECO:0000313" key="7">
    <source>
        <dbReference type="EMBL" id="ABN06896.1"/>
    </source>
</evidence>
<keyword evidence="8" id="KW-1185">Reference proteome</keyword>
<evidence type="ECO:0000256" key="2">
    <source>
        <dbReference type="ARBA" id="ARBA00022692"/>
    </source>
</evidence>
<gene>
    <name evidence="7" type="ordered locus">Mlab_0724</name>
</gene>
<dbReference type="HOGENOM" id="CLU_040537_1_0_2"/>
<dbReference type="AlphaFoldDB" id="A2SRE0"/>
<dbReference type="GO" id="GO:0005886">
    <property type="term" value="C:plasma membrane"/>
    <property type="evidence" value="ECO:0007669"/>
    <property type="project" value="TreeGrafter"/>
</dbReference>
<keyword evidence="2 5" id="KW-0812">Transmembrane</keyword>
<feature type="domain" description="Major facilitator superfamily (MFS) profile" evidence="6">
    <location>
        <begin position="20"/>
        <end position="399"/>
    </location>
</feature>
<dbReference type="EMBL" id="CP000559">
    <property type="protein sequence ID" value="ABN06896.1"/>
    <property type="molecule type" value="Genomic_DNA"/>
</dbReference>
<dbReference type="GO" id="GO:0022857">
    <property type="term" value="F:transmembrane transporter activity"/>
    <property type="evidence" value="ECO:0007669"/>
    <property type="project" value="InterPro"/>
</dbReference>
<protein>
    <submittedName>
        <fullName evidence="7">Major facilitator superfamily MFS_1</fullName>
    </submittedName>
</protein>
<dbReference type="KEGG" id="mla:Mlab_0724"/>
<feature type="transmembrane region" description="Helical" evidence="5">
    <location>
        <begin position="256"/>
        <end position="276"/>
    </location>
</feature>
<dbReference type="PANTHER" id="PTHR43129:SF1">
    <property type="entry name" value="FOSMIDOMYCIN RESISTANCE PROTEIN"/>
    <property type="match status" value="1"/>
</dbReference>
<feature type="transmembrane region" description="Helical" evidence="5">
    <location>
        <begin position="174"/>
        <end position="190"/>
    </location>
</feature>